<comment type="subcellular location">
    <subcellularLocation>
        <location evidence="1">Cell membrane</location>
        <topology evidence="1">Peripheral membrane protein</topology>
    </subcellularLocation>
</comment>
<evidence type="ECO:0000313" key="11">
    <source>
        <dbReference type="EMBL" id="GAK52200.1"/>
    </source>
</evidence>
<keyword evidence="7" id="KW-0067">ATP-binding</keyword>
<dbReference type="FunFam" id="3.40.50.300:FF:000016">
    <property type="entry name" value="Oligopeptide ABC transporter ATP-binding component"/>
    <property type="match status" value="1"/>
</dbReference>
<dbReference type="CDD" id="cd03257">
    <property type="entry name" value="ABC_NikE_OppD_transporters"/>
    <property type="match status" value="1"/>
</dbReference>
<keyword evidence="3" id="KW-0813">Transport</keyword>
<organism evidence="11 12">
    <name type="scientific">Candidatus Moduliflexus flocculans</name>
    <dbReference type="NCBI Taxonomy" id="1499966"/>
    <lineage>
        <taxon>Bacteria</taxon>
        <taxon>Candidatus Moduliflexota</taxon>
        <taxon>Candidatus Moduliflexia</taxon>
        <taxon>Candidatus Moduliflexales</taxon>
        <taxon>Candidatus Moduliflexaceae</taxon>
    </lineage>
</organism>
<sequence>MTQQPLLQVKGLKTHFFLDEGTVKSVDGADFSIMPASTVGVVGESGCGKSVTAFSILQLVSHPGRIVEGEILWRRNGQNSEVVDLAKLKPNSRAMRAVRGGEISMIFQEPMVSLSPVHTVGDQITEVLRQHRNLNKKDARDRAIDMLRKVGIPQPERRIDTYPFQMSGGMRQRTMIAMALACHPTLLIADEPTTALDVTTQAQILELMLGLQREFNMAIMMITHNLGVVAEICNYVIVMYLGEVVEQAPVDALFHDARHPYTQALLRSIPVLGQSKTGRLDPIKGMVPDPYNRPQGCAFHPRCDRKIAGKCDLERIPLTSLPDGRTVRCVLYQ</sequence>
<keyword evidence="12" id="KW-1185">Reference proteome</keyword>
<dbReference type="PANTHER" id="PTHR43297:SF14">
    <property type="entry name" value="ATPASE AAA-TYPE CORE DOMAIN-CONTAINING PROTEIN"/>
    <property type="match status" value="1"/>
</dbReference>
<evidence type="ECO:0000259" key="10">
    <source>
        <dbReference type="PROSITE" id="PS50893"/>
    </source>
</evidence>
<gene>
    <name evidence="11" type="ORF">U14_03451</name>
</gene>
<dbReference type="SMART" id="SM00382">
    <property type="entry name" value="AAA"/>
    <property type="match status" value="1"/>
</dbReference>
<keyword evidence="8" id="KW-1278">Translocase</keyword>
<dbReference type="STRING" id="1499966.U14_03451"/>
<keyword evidence="6" id="KW-0547">Nucleotide-binding</keyword>
<dbReference type="Proteomes" id="UP000030700">
    <property type="component" value="Unassembled WGS sequence"/>
</dbReference>
<keyword evidence="5" id="KW-0997">Cell inner membrane</keyword>
<evidence type="ECO:0000256" key="4">
    <source>
        <dbReference type="ARBA" id="ARBA00022475"/>
    </source>
</evidence>
<accession>A0A081BP84</accession>
<dbReference type="GO" id="GO:0005886">
    <property type="term" value="C:plasma membrane"/>
    <property type="evidence" value="ECO:0007669"/>
    <property type="project" value="UniProtKB-SubCell"/>
</dbReference>
<proteinExistence type="inferred from homology"/>
<dbReference type="GO" id="GO:0016887">
    <property type="term" value="F:ATP hydrolysis activity"/>
    <property type="evidence" value="ECO:0007669"/>
    <property type="project" value="InterPro"/>
</dbReference>
<name>A0A081BP84_9BACT</name>
<dbReference type="PANTHER" id="PTHR43297">
    <property type="entry name" value="OLIGOPEPTIDE TRANSPORT ATP-BINDING PROTEIN APPD"/>
    <property type="match status" value="1"/>
</dbReference>
<reference evidence="11 12" key="1">
    <citation type="journal article" date="2015" name="PeerJ">
        <title>First genomic representation of candidate bacterial phylum KSB3 points to enhanced environmental sensing as a trigger of wastewater bulking.</title>
        <authorList>
            <person name="Sekiguchi Y."/>
            <person name="Ohashi A."/>
            <person name="Parks D.H."/>
            <person name="Yamauchi T."/>
            <person name="Tyson G.W."/>
            <person name="Hugenholtz P."/>
        </authorList>
    </citation>
    <scope>NUCLEOTIDE SEQUENCE [LARGE SCALE GENOMIC DNA]</scope>
</reference>
<evidence type="ECO:0000256" key="8">
    <source>
        <dbReference type="ARBA" id="ARBA00022967"/>
    </source>
</evidence>
<evidence type="ECO:0000256" key="5">
    <source>
        <dbReference type="ARBA" id="ARBA00022519"/>
    </source>
</evidence>
<dbReference type="InterPro" id="IPR013563">
    <property type="entry name" value="Oligopep_ABC_C"/>
</dbReference>
<dbReference type="Pfam" id="PF00005">
    <property type="entry name" value="ABC_tran"/>
    <property type="match status" value="1"/>
</dbReference>
<dbReference type="AlphaFoldDB" id="A0A081BP84"/>
<evidence type="ECO:0000256" key="2">
    <source>
        <dbReference type="ARBA" id="ARBA00005417"/>
    </source>
</evidence>
<keyword evidence="9" id="KW-0472">Membrane</keyword>
<dbReference type="GO" id="GO:0005524">
    <property type="term" value="F:ATP binding"/>
    <property type="evidence" value="ECO:0007669"/>
    <property type="project" value="UniProtKB-KW"/>
</dbReference>
<dbReference type="InterPro" id="IPR050388">
    <property type="entry name" value="ABC_Ni/Peptide_Import"/>
</dbReference>
<dbReference type="GO" id="GO:0015833">
    <property type="term" value="P:peptide transport"/>
    <property type="evidence" value="ECO:0007669"/>
    <property type="project" value="InterPro"/>
</dbReference>
<dbReference type="InterPro" id="IPR027417">
    <property type="entry name" value="P-loop_NTPase"/>
</dbReference>
<evidence type="ECO:0000256" key="7">
    <source>
        <dbReference type="ARBA" id="ARBA00022840"/>
    </source>
</evidence>
<protein>
    <submittedName>
        <fullName evidence="11">Oligopeptide/dipeptide ABC transporter, ATPase subunit</fullName>
    </submittedName>
</protein>
<evidence type="ECO:0000313" key="12">
    <source>
        <dbReference type="Proteomes" id="UP000030700"/>
    </source>
</evidence>
<evidence type="ECO:0000256" key="6">
    <source>
        <dbReference type="ARBA" id="ARBA00022741"/>
    </source>
</evidence>
<dbReference type="Pfam" id="PF08352">
    <property type="entry name" value="oligo_HPY"/>
    <property type="match status" value="1"/>
</dbReference>
<comment type="similarity">
    <text evidence="2">Belongs to the ABC transporter superfamily.</text>
</comment>
<feature type="domain" description="ABC transporter" evidence="10">
    <location>
        <begin position="7"/>
        <end position="266"/>
    </location>
</feature>
<dbReference type="HOGENOM" id="CLU_000604_1_23_0"/>
<evidence type="ECO:0000256" key="3">
    <source>
        <dbReference type="ARBA" id="ARBA00022448"/>
    </source>
</evidence>
<evidence type="ECO:0000256" key="9">
    <source>
        <dbReference type="ARBA" id="ARBA00023136"/>
    </source>
</evidence>
<dbReference type="InterPro" id="IPR003439">
    <property type="entry name" value="ABC_transporter-like_ATP-bd"/>
</dbReference>
<dbReference type="InterPro" id="IPR003593">
    <property type="entry name" value="AAA+_ATPase"/>
</dbReference>
<dbReference type="SUPFAM" id="SSF52540">
    <property type="entry name" value="P-loop containing nucleoside triphosphate hydrolases"/>
    <property type="match status" value="1"/>
</dbReference>
<keyword evidence="4" id="KW-1003">Cell membrane</keyword>
<evidence type="ECO:0000256" key="1">
    <source>
        <dbReference type="ARBA" id="ARBA00004202"/>
    </source>
</evidence>
<dbReference type="NCBIfam" id="TIGR01727">
    <property type="entry name" value="oligo_HPY"/>
    <property type="match status" value="1"/>
</dbReference>
<dbReference type="Gene3D" id="3.40.50.300">
    <property type="entry name" value="P-loop containing nucleotide triphosphate hydrolases"/>
    <property type="match status" value="1"/>
</dbReference>
<dbReference type="EMBL" id="DF820458">
    <property type="protein sequence ID" value="GAK52200.1"/>
    <property type="molecule type" value="Genomic_DNA"/>
</dbReference>
<dbReference type="PROSITE" id="PS50893">
    <property type="entry name" value="ABC_TRANSPORTER_2"/>
    <property type="match status" value="1"/>
</dbReference>